<evidence type="ECO:0000256" key="2">
    <source>
        <dbReference type="ARBA" id="ARBA00022771"/>
    </source>
</evidence>
<keyword evidence="3" id="KW-0862">Zinc</keyword>
<evidence type="ECO:0000256" key="4">
    <source>
        <dbReference type="PROSITE-ProRule" id="PRU00175"/>
    </source>
</evidence>
<dbReference type="Gene3D" id="3.30.40.10">
    <property type="entry name" value="Zinc/RING finger domain, C3HC4 (zinc finger)"/>
    <property type="match status" value="1"/>
</dbReference>
<sequence length="151" mass="18458">MISNYYYNNILNNYKIDVDYNNIDVDYYNIDVDYFMNITNKYTINSTDNINVEFFIKYKKRKDEEIVKYVYEEIIKYKKRKDEEIMKYKKLKDEEIMKNEGNVCCICLDDIRNVVILPCKHMCICKKCSKLDIEKCPLCRQNIKKYMEVYV</sequence>
<dbReference type="SUPFAM" id="SSF57850">
    <property type="entry name" value="RING/U-box"/>
    <property type="match status" value="1"/>
</dbReference>
<dbReference type="FunFam" id="1.10.1170.10:FF:000002">
    <property type="entry name" value="Baculoviral IAP repeat containing 7"/>
    <property type="match status" value="1"/>
</dbReference>
<dbReference type="GO" id="GO:0061630">
    <property type="term" value="F:ubiquitin protein ligase activity"/>
    <property type="evidence" value="ECO:0007669"/>
    <property type="project" value="UniProtKB-EC"/>
</dbReference>
<evidence type="ECO:0000256" key="1">
    <source>
        <dbReference type="ARBA" id="ARBA00022723"/>
    </source>
</evidence>
<organism evidence="6">
    <name type="scientific">Pithovirus LCDPAC02</name>
    <dbReference type="NCBI Taxonomy" id="2506601"/>
    <lineage>
        <taxon>Viruses</taxon>
        <taxon>Pithoviruses</taxon>
    </lineage>
</organism>
<dbReference type="InterPro" id="IPR001841">
    <property type="entry name" value="Znf_RING"/>
</dbReference>
<dbReference type="EMBL" id="MK500302">
    <property type="protein sequence ID" value="QBK85057.1"/>
    <property type="molecule type" value="Genomic_DNA"/>
</dbReference>
<evidence type="ECO:0000256" key="3">
    <source>
        <dbReference type="ARBA" id="ARBA00022833"/>
    </source>
</evidence>
<name>A0A481YQ62_9VIRU</name>
<dbReference type="GO" id="GO:0016567">
    <property type="term" value="P:protein ubiquitination"/>
    <property type="evidence" value="ECO:0007669"/>
    <property type="project" value="TreeGrafter"/>
</dbReference>
<dbReference type="PANTHER" id="PTHR22996:SF0">
    <property type="entry name" value="RE60872P-RELATED"/>
    <property type="match status" value="1"/>
</dbReference>
<keyword evidence="1" id="KW-0479">Metal-binding</keyword>
<proteinExistence type="predicted"/>
<dbReference type="InterPro" id="IPR013083">
    <property type="entry name" value="Znf_RING/FYVE/PHD"/>
</dbReference>
<gene>
    <name evidence="6" type="ORF">LCDPAC02_02560</name>
</gene>
<evidence type="ECO:0000259" key="5">
    <source>
        <dbReference type="PROSITE" id="PS50089"/>
    </source>
</evidence>
<feature type="domain" description="RING-type" evidence="5">
    <location>
        <begin position="104"/>
        <end position="140"/>
    </location>
</feature>
<accession>A0A481YQ62</accession>
<dbReference type="InterPro" id="IPR045194">
    <property type="entry name" value="MGRN1/RNF157-like"/>
</dbReference>
<dbReference type="PANTHER" id="PTHR22996">
    <property type="entry name" value="MAHOGUNIN"/>
    <property type="match status" value="1"/>
</dbReference>
<protein>
    <submittedName>
        <fullName evidence="6">Ubiquitin-protein ligase</fullName>
    </submittedName>
</protein>
<dbReference type="PROSITE" id="PS50089">
    <property type="entry name" value="ZF_RING_2"/>
    <property type="match status" value="1"/>
</dbReference>
<dbReference type="GO" id="GO:0016874">
    <property type="term" value="F:ligase activity"/>
    <property type="evidence" value="ECO:0007669"/>
    <property type="project" value="UniProtKB-KW"/>
</dbReference>
<keyword evidence="6" id="KW-0436">Ligase</keyword>
<keyword evidence="2 4" id="KW-0863">Zinc-finger</keyword>
<reference evidence="6" key="1">
    <citation type="journal article" date="2019" name="MBio">
        <title>Virus Genomes from Deep Sea Sediments Expand the Ocean Megavirome and Support Independent Origins of Viral Gigantism.</title>
        <authorList>
            <person name="Backstrom D."/>
            <person name="Yutin N."/>
            <person name="Jorgensen S.L."/>
            <person name="Dharamshi J."/>
            <person name="Homa F."/>
            <person name="Zaremba-Niedwiedzka K."/>
            <person name="Spang A."/>
            <person name="Wolf Y.I."/>
            <person name="Koonin E.V."/>
            <person name="Ettema T.J."/>
        </authorList>
    </citation>
    <scope>NUCLEOTIDE SEQUENCE</scope>
</reference>
<dbReference type="SMART" id="SM00184">
    <property type="entry name" value="RING"/>
    <property type="match status" value="1"/>
</dbReference>
<evidence type="ECO:0000313" key="6">
    <source>
        <dbReference type="EMBL" id="QBK85057.1"/>
    </source>
</evidence>
<dbReference type="Pfam" id="PF13920">
    <property type="entry name" value="zf-C3HC4_3"/>
    <property type="match status" value="1"/>
</dbReference>
<dbReference type="GO" id="GO:0008270">
    <property type="term" value="F:zinc ion binding"/>
    <property type="evidence" value="ECO:0007669"/>
    <property type="project" value="UniProtKB-KW"/>
</dbReference>